<accession>E5AMS1</accession>
<feature type="region of interest" description="Disordered" evidence="1">
    <location>
        <begin position="47"/>
        <end position="69"/>
    </location>
</feature>
<evidence type="ECO:0000313" key="2">
    <source>
        <dbReference type="EMBL" id="CBW76303.1"/>
    </source>
</evidence>
<organism evidence="2 3">
    <name type="scientific">Mycetohabitans rhizoxinica (strain DSM 19002 / CIP 109453 / HKI 454)</name>
    <name type="common">Paraburkholderia rhizoxinica</name>
    <dbReference type="NCBI Taxonomy" id="882378"/>
    <lineage>
        <taxon>Bacteria</taxon>
        <taxon>Pseudomonadati</taxon>
        <taxon>Pseudomonadota</taxon>
        <taxon>Betaproteobacteria</taxon>
        <taxon>Burkholderiales</taxon>
        <taxon>Burkholderiaceae</taxon>
        <taxon>Mycetohabitans</taxon>
    </lineage>
</organism>
<dbReference type="EMBL" id="FR687359">
    <property type="protein sequence ID" value="CBW76303.1"/>
    <property type="molecule type" value="Genomic_DNA"/>
</dbReference>
<sequence length="127" mass="14910">MADPLTPRSGGPLQLVSARKLFLNPCFAFLHGTRRAFYVTCAACNRQAPANRPQPSDPVRPSRPCQQRRRRLLQQRYPAVRCRRPLTWYRRCIWSQWRYRRRMNWHQSPCPHRSACAESATRHAAPA</sequence>
<dbReference type="KEGG" id="brh:RBRH_02736"/>
<dbReference type="Proteomes" id="UP000007437">
    <property type="component" value="Chromosome"/>
</dbReference>
<protein>
    <submittedName>
        <fullName evidence="2">Uncharacterized protein</fullName>
    </submittedName>
</protein>
<gene>
    <name evidence="2" type="ordered locus">RBRH_02736</name>
</gene>
<evidence type="ECO:0000313" key="3">
    <source>
        <dbReference type="Proteomes" id="UP000007437"/>
    </source>
</evidence>
<proteinExistence type="predicted"/>
<name>E5AMS1_MYCRK</name>
<evidence type="ECO:0000256" key="1">
    <source>
        <dbReference type="SAM" id="MobiDB-lite"/>
    </source>
</evidence>
<dbReference type="HOGENOM" id="CLU_1966458_0_0_4"/>
<reference evidence="2 3" key="1">
    <citation type="journal article" date="2011" name="J. Bacteriol.">
        <title>Complete genome sequence of Burkholderia rhizoxinica, an endosymbiont of Rhizopus microsporus.</title>
        <authorList>
            <person name="Lackner G."/>
            <person name="Moebius N."/>
            <person name="Partida-Martinez L."/>
            <person name="Hertweck C."/>
        </authorList>
    </citation>
    <scope>NUCLEOTIDE SEQUENCE [LARGE SCALE GENOMIC DNA]</scope>
    <source>
        <strain evidence="3">DSM 19002 / CIP 109453 / HKI 454</strain>
    </source>
</reference>
<dbReference type="AlphaFoldDB" id="E5AMS1"/>